<feature type="region of interest" description="Disordered" evidence="2">
    <location>
        <begin position="207"/>
        <end position="229"/>
    </location>
</feature>
<feature type="region of interest" description="Disordered" evidence="2">
    <location>
        <begin position="328"/>
        <end position="347"/>
    </location>
</feature>
<dbReference type="InterPro" id="IPR011684">
    <property type="entry name" value="NAB"/>
</dbReference>
<name>A0A8S0QID4_OLEEU</name>
<keyword evidence="4" id="KW-0418">Kinase</keyword>
<evidence type="ECO:0000259" key="3">
    <source>
        <dbReference type="PROSITE" id="PS51774"/>
    </source>
</evidence>
<dbReference type="GO" id="GO:0003779">
    <property type="term" value="F:actin binding"/>
    <property type="evidence" value="ECO:0007669"/>
    <property type="project" value="InterPro"/>
</dbReference>
<feature type="compositionally biased region" description="Basic and acidic residues" evidence="2">
    <location>
        <begin position="328"/>
        <end position="340"/>
    </location>
</feature>
<keyword evidence="4" id="KW-0808">Transferase</keyword>
<comment type="caution">
    <text evidence="4">The sequence shown here is derived from an EMBL/GenBank/DDBJ whole genome shotgun (WGS) entry which is preliminary data.</text>
</comment>
<dbReference type="Pfam" id="PF25014">
    <property type="entry name" value="NET2A"/>
    <property type="match status" value="1"/>
</dbReference>
<dbReference type="PANTHER" id="PTHR31631:SF0">
    <property type="entry name" value="PROTEIN NETWORKED 2D"/>
    <property type="match status" value="1"/>
</dbReference>
<dbReference type="Gramene" id="OE9A091804T1">
    <property type="protein sequence ID" value="OE9A091804C1"/>
    <property type="gene ID" value="OE9A091804"/>
</dbReference>
<evidence type="ECO:0000313" key="5">
    <source>
        <dbReference type="Proteomes" id="UP000594638"/>
    </source>
</evidence>
<feature type="region of interest" description="Disordered" evidence="2">
    <location>
        <begin position="54"/>
        <end position="93"/>
    </location>
</feature>
<dbReference type="PANTHER" id="PTHR31631">
    <property type="entry name" value="PROTEIN NETWORKED 2D"/>
    <property type="match status" value="1"/>
</dbReference>
<accession>A0A8S0QID4</accession>
<evidence type="ECO:0000313" key="4">
    <source>
        <dbReference type="EMBL" id="CAA2967667.1"/>
    </source>
</evidence>
<dbReference type="PROSITE" id="PS51774">
    <property type="entry name" value="NAB"/>
    <property type="match status" value="1"/>
</dbReference>
<dbReference type="InterPro" id="IPR056888">
    <property type="entry name" value="NET2A-D/KIP1-like_dom"/>
</dbReference>
<proteinExistence type="predicted"/>
<dbReference type="OrthoDB" id="1924020at2759"/>
<keyword evidence="1" id="KW-0175">Coiled coil</keyword>
<evidence type="ECO:0000256" key="2">
    <source>
        <dbReference type="SAM" id="MobiDB-lite"/>
    </source>
</evidence>
<feature type="compositionally biased region" description="Basic and acidic residues" evidence="2">
    <location>
        <begin position="207"/>
        <end position="227"/>
    </location>
</feature>
<reference evidence="4 5" key="1">
    <citation type="submission" date="2019-12" db="EMBL/GenBank/DDBJ databases">
        <authorList>
            <person name="Alioto T."/>
            <person name="Alioto T."/>
            <person name="Gomez Garrido J."/>
        </authorList>
    </citation>
    <scope>NUCLEOTIDE SEQUENCE [LARGE SCALE GENOMIC DNA]</scope>
</reference>
<evidence type="ECO:0000256" key="1">
    <source>
        <dbReference type="ARBA" id="ARBA00023054"/>
    </source>
</evidence>
<gene>
    <name evidence="4" type="ORF">OLEA9_A091804</name>
</gene>
<feature type="region of interest" description="Disordered" evidence="2">
    <location>
        <begin position="254"/>
        <end position="300"/>
    </location>
</feature>
<dbReference type="GO" id="GO:0016301">
    <property type="term" value="F:kinase activity"/>
    <property type="evidence" value="ECO:0007669"/>
    <property type="project" value="UniProtKB-KW"/>
</dbReference>
<feature type="domain" description="NAB" evidence="3">
    <location>
        <begin position="1"/>
        <end position="34"/>
    </location>
</feature>
<protein>
    <submittedName>
        <fullName evidence="4">Kinase-interacting 1-like</fullName>
    </submittedName>
</protein>
<dbReference type="Proteomes" id="UP000594638">
    <property type="component" value="Unassembled WGS sequence"/>
</dbReference>
<dbReference type="EMBL" id="CACTIH010001888">
    <property type="protein sequence ID" value="CAA2967667.1"/>
    <property type="molecule type" value="Genomic_DNA"/>
</dbReference>
<organism evidence="4 5">
    <name type="scientific">Olea europaea subsp. europaea</name>
    <dbReference type="NCBI Taxonomy" id="158383"/>
    <lineage>
        <taxon>Eukaryota</taxon>
        <taxon>Viridiplantae</taxon>
        <taxon>Streptophyta</taxon>
        <taxon>Embryophyta</taxon>
        <taxon>Tracheophyta</taxon>
        <taxon>Spermatophyta</taxon>
        <taxon>Magnoliopsida</taxon>
        <taxon>eudicotyledons</taxon>
        <taxon>Gunneridae</taxon>
        <taxon>Pentapetalae</taxon>
        <taxon>asterids</taxon>
        <taxon>lamiids</taxon>
        <taxon>Lamiales</taxon>
        <taxon>Oleaceae</taxon>
        <taxon>Oleeae</taxon>
        <taxon>Olea</taxon>
    </lineage>
</organism>
<sequence>MYYKKRPELINFVEECHQAFRALPDRYDHLLKELQNANATIATVSSEQVQLGMDDDEECGTPRKPEKPQIPAMSMANVPNVPKAPKKDLKVPITTASKKLQAKKNSKRGETNKVVAKSGLSKSEALEEIDKLQKFVKSSYENGISKYWGIENQIGEMQEKVSRLQDEFHVDRVIEDDEARTLMAEAAIKSEECKKIEEARKQLKSLKHEHLHDQIDERKATENDTSAKTRKSLLLKSELQEEVRDQRDVPISCDKDEIIRASKSHDEKAGKDEDKKDQLVSESSHGNMEKEDEVNWPQMLSSGLRDREKILLKEYMIILRNYKYVKTKPSDMEKKDRDSQFDMTVQN</sequence>
<keyword evidence="5" id="KW-1185">Reference proteome</keyword>
<feature type="compositionally biased region" description="Basic and acidic residues" evidence="2">
    <location>
        <begin position="254"/>
        <end position="279"/>
    </location>
</feature>
<dbReference type="AlphaFoldDB" id="A0A8S0QID4"/>